<proteinExistence type="predicted"/>
<organism evidence="2 3">
    <name type="scientific">Paenimyroides tangerinum</name>
    <dbReference type="NCBI Taxonomy" id="2488728"/>
    <lineage>
        <taxon>Bacteria</taxon>
        <taxon>Pseudomonadati</taxon>
        <taxon>Bacteroidota</taxon>
        <taxon>Flavobacteriia</taxon>
        <taxon>Flavobacteriales</taxon>
        <taxon>Flavobacteriaceae</taxon>
        <taxon>Paenimyroides</taxon>
    </lineage>
</organism>
<dbReference type="OrthoDB" id="1351751at2"/>
<evidence type="ECO:0000313" key="2">
    <source>
        <dbReference type="EMBL" id="RRJ86877.1"/>
    </source>
</evidence>
<name>A0A3P3VX05_9FLAO</name>
<protein>
    <submittedName>
        <fullName evidence="2">Uncharacterized protein</fullName>
    </submittedName>
</protein>
<sequence length="167" mass="19576">MKTEICSCKGLNTNCKKCFGSGYIQSNTPQKKVGKQSDKKQNKKNQIESNIPDNIETLSKNEIEEIAIKIISSLDLKSKKQMQILNSIPFNTTTFRRDFGAKFEILESIEEEKQHLRNQLLTIDQEIVSKNYRFNFRFKHFLSDKDVDVTSNRHLKELIREYKKIKN</sequence>
<reference evidence="2 3" key="1">
    <citation type="submission" date="2018-11" db="EMBL/GenBank/DDBJ databases">
        <title>Flavobacterium sp. nov., YIM 102701-2 draft genome.</title>
        <authorList>
            <person name="Li G."/>
            <person name="Jiang Y."/>
        </authorList>
    </citation>
    <scope>NUCLEOTIDE SEQUENCE [LARGE SCALE GENOMIC DNA]</scope>
    <source>
        <strain evidence="2 3">YIM 102701-2</strain>
    </source>
</reference>
<dbReference type="RefSeq" id="WP_125020310.1">
    <property type="nucleotide sequence ID" value="NZ_RQVQ01000071.1"/>
</dbReference>
<dbReference type="AlphaFoldDB" id="A0A3P3VX05"/>
<dbReference type="EMBL" id="RQVQ01000071">
    <property type="protein sequence ID" value="RRJ86877.1"/>
    <property type="molecule type" value="Genomic_DNA"/>
</dbReference>
<gene>
    <name evidence="2" type="ORF">EG240_15845</name>
</gene>
<keyword evidence="3" id="KW-1185">Reference proteome</keyword>
<comment type="caution">
    <text evidence="2">The sequence shown here is derived from an EMBL/GenBank/DDBJ whole genome shotgun (WGS) entry which is preliminary data.</text>
</comment>
<feature type="region of interest" description="Disordered" evidence="1">
    <location>
        <begin position="27"/>
        <end position="46"/>
    </location>
</feature>
<evidence type="ECO:0000313" key="3">
    <source>
        <dbReference type="Proteomes" id="UP000275719"/>
    </source>
</evidence>
<dbReference type="Proteomes" id="UP000275719">
    <property type="component" value="Unassembled WGS sequence"/>
</dbReference>
<evidence type="ECO:0000256" key="1">
    <source>
        <dbReference type="SAM" id="MobiDB-lite"/>
    </source>
</evidence>
<accession>A0A3P3VX05</accession>